<feature type="domain" description="Trimeric autotransporter adhesin YadA-like head" evidence="12">
    <location>
        <begin position="133"/>
        <end position="158"/>
    </location>
</feature>
<dbReference type="Gene3D" id="2.150.10.10">
    <property type="entry name" value="Serralysin-like metalloprotease, C-terminal"/>
    <property type="match status" value="10"/>
</dbReference>
<dbReference type="InterPro" id="IPR008635">
    <property type="entry name" value="Coiled_stalk_dom"/>
</dbReference>
<feature type="domain" description="Trimeric autotransporter adhesin YadA-like head" evidence="12">
    <location>
        <begin position="189"/>
        <end position="215"/>
    </location>
</feature>
<dbReference type="InterPro" id="IPR008640">
    <property type="entry name" value="Adhesin_Head_dom"/>
</dbReference>
<evidence type="ECO:0000256" key="9">
    <source>
        <dbReference type="ARBA" id="ARBA00023136"/>
    </source>
</evidence>
<comment type="subcellular location">
    <subcellularLocation>
        <location evidence="2">Cell outer membrane</location>
    </subcellularLocation>
    <subcellularLocation>
        <location evidence="1">Cell surface</location>
    </subcellularLocation>
</comment>
<evidence type="ECO:0000259" key="11">
    <source>
        <dbReference type="Pfam" id="PF03895"/>
    </source>
</evidence>
<sequence length="1936" mass="191390">GDTITNLGAPQADGDAINLDYFNENRSHYYSVNDSGTQQDNYANDGAEGVDSLAAGVAAATGAGAERALALGYNTSATGVDSVAIGQFASAEAGGSVAIGRDATANGGQAISIGYGNTATGDGAVSIGDPSTAIGDGALALGKDNYAEGTGAVTVGNNNTSEGDGALAIGDTNIANGNGSITMGVNNLATGNGAVAMGNDNVVTGDGAFAVGNDATSGAIDSLALGTEASATSQHAMALGNSSDASGFGAFAVGNTSVASGGGAMAVGQISTATGLRSSAIGLEAIASAEDALAVGTEAEASGLRSTTLGNNSVAAGQGSSALGSNADAQAFGSMAVGARSTAVHEQSIALGGASRTVRGAQDNYAAYGLDAPQTSKGELAIGQVAVFDEDGNQLTEPGERQITGVAAGSADTDAVNVSQLKGIETHYYSVNDGGTQAGNYDNDGATGDNALAAGANASASADNGVALGNGATARTADSVALGGGAITNDAVATDSATIGGTSYAFAGTSPVGTVSIGSAGNERTITNVAAGRVADDSTDAVNGSQLFATNEAVDSATDIANNANQGFDLSAQDGGASTVAPGSEVNLRNTDDNVEVTQTTANGREEVNFDLADDVTIGNSLTVNNGPTIDGDGIDMGGDVISNVGDGTAPGDAVNRGQLDGISDGLTMEGLNFSGNQGDDVHRDLGQTLAITGEATAGGDYSGSNLQTVTDPATGTISIQMTDQPQFGDVTVNADGDGTISGVADGADPGDAVNVSQLSDVSEVANAGWNLSTNDGPATNIAPDGEVNLRNTDGNVTVSQTTANGREEVNFDLADDVTVGNSLTVTDGPTIDGDGIDMGGDTISNVGAPQADGDAINREYFDANRSHYYSVNDGGTQAGNYDNDGATGDNALAAGVNASASAENGVALGNGANARTADSVALGGGAITNDAVATDSATIGSTNYDFAGATPIGTVSIGSVGNERTITNVAAGRVTDDSTDAVNGSQLFATNEAVDSATDIANNANQGWNLQTNGDTASQIEPGDTVQFIDGQNIALTRNGPDVTVATTPDLAADSLTINNGGPTIDGGGIDMGGQTISNVGAPENDGDVVNREYFDANSSHYYSINDGGTQDDNYDNNGATGVNSLAAGVDASATAENGVAVGYGANSTAVGSVALGAGSIASREPIGAQGEIDTNGDTTIRYNTNDQTLLGAVSVGDPGTGNDDGSYRQITNVADGIQSQDAVTIRQLRGAIGSVEQTSTFYFHANSPVDPADNDSLAVGENSIAVGPNTVVNADNGLGIGNGAQVAQGADGATAIGMNSQAGLEDAVAIGTESSANGEQSLALGAGAEAGNPQSVALGSNSVTDDVVATEETTINGTTYGFAGTDPTGTVSVGGTKTDGDGNTITQTRTVTNVAAGRVDADSTDAINGSQLYTTNQVLEGVSGDIDDIAGDTSDEYAETNGRGIRYVRTNETGLDETDAFAQAPGGTAVGYQARASAENAVALGRNAVASEAGSVALGQNATTAAAVGTDSGTIAGQEYAYAGTSPVATVSVGAPGSERTITNVAAGRVNADSTDAINGSQLYATNQAVDNIDGRVNAVQGDVNELDGRVTNVEGDVANLGDSVDDLDDRAVQYDTDANGDPDYDSITLAGDDGTTIGNVAAGDISQDSMDAVNGGQLWAVQNEITDINEGGIKYFKANSEGAAAQADGQDSVAMGPDSVAEGDRSTAIGAGSRSEVDDGVALGSGSVASREGMNGDRERFSDTAVASNRGAVSVGSEGGERQITHVAGGTEATDAANIRQLEAVQMGAVNYDRNEDGTVDYGSVTLGNGDSPTRLRNVSAGVADTDAANVGQLRSLDRNYNRRFRELGNEINDVEDTANAGAASAIAIGSLPKAYLPGKSMFTAGAGTYNGESALAMGVSSLSDNGRYSVNVNVTGDSQDNFGAGVGAGVYW</sequence>
<evidence type="ECO:0000256" key="4">
    <source>
        <dbReference type="ARBA" id="ARBA00022448"/>
    </source>
</evidence>
<feature type="domain" description="Trimeric autotransporter adhesin YadA-like head" evidence="12">
    <location>
        <begin position="77"/>
        <end position="103"/>
    </location>
</feature>
<evidence type="ECO:0000256" key="10">
    <source>
        <dbReference type="ARBA" id="ARBA00023237"/>
    </source>
</evidence>
<keyword evidence="4" id="KW-0813">Transport</keyword>
<feature type="domain" description="Trimeric autotransporter adhesin YadA-like head" evidence="12">
    <location>
        <begin position="301"/>
        <end position="327"/>
    </location>
</feature>
<evidence type="ECO:0000256" key="6">
    <source>
        <dbReference type="ARBA" id="ARBA00022692"/>
    </source>
</evidence>
<dbReference type="GO" id="GO:0009279">
    <property type="term" value="C:cell outer membrane"/>
    <property type="evidence" value="ECO:0007669"/>
    <property type="project" value="UniProtKB-SubCell"/>
</dbReference>
<dbReference type="InterPro" id="IPR005594">
    <property type="entry name" value="YadA_C"/>
</dbReference>
<keyword evidence="8" id="KW-0653">Protein transport</keyword>
<dbReference type="InterPro" id="IPR011049">
    <property type="entry name" value="Serralysin-like_metalloprot_C"/>
</dbReference>
<feature type="domain" description="Trimeric autotransporter adhesin YadA-like head" evidence="12">
    <location>
        <begin position="105"/>
        <end position="128"/>
    </location>
</feature>
<keyword evidence="7" id="KW-0732">Signal</keyword>
<evidence type="ECO:0000256" key="7">
    <source>
        <dbReference type="ARBA" id="ARBA00022729"/>
    </source>
</evidence>
<keyword evidence="6" id="KW-0812">Transmembrane</keyword>
<evidence type="ECO:0000256" key="2">
    <source>
        <dbReference type="ARBA" id="ARBA00004442"/>
    </source>
</evidence>
<evidence type="ECO:0000256" key="1">
    <source>
        <dbReference type="ARBA" id="ARBA00004241"/>
    </source>
</evidence>
<comment type="similarity">
    <text evidence="3">Belongs to the autotransporter-2 (AT-2) (TC 1.B.40) family.</text>
</comment>
<feature type="domain" description="Trimeric autotransporter adhesin YadA-like stalk" evidence="13">
    <location>
        <begin position="967"/>
        <end position="1007"/>
    </location>
</feature>
<evidence type="ECO:0000256" key="3">
    <source>
        <dbReference type="ARBA" id="ARBA00005848"/>
    </source>
</evidence>
<keyword evidence="10" id="KW-0998">Cell outer membrane</keyword>
<feature type="domain" description="Trimeric autotransporter adhesin YadA-like stalk" evidence="13">
    <location>
        <begin position="642"/>
        <end position="677"/>
    </location>
</feature>
<feature type="domain" description="Trimeric autotransporter adhesin YadA-like stalk" evidence="13">
    <location>
        <begin position="741"/>
        <end position="781"/>
    </location>
</feature>
<dbReference type="Pfam" id="PF05658">
    <property type="entry name" value="YadA_head"/>
    <property type="match status" value="17"/>
</dbReference>
<evidence type="ECO:0000259" key="13">
    <source>
        <dbReference type="Pfam" id="PF05662"/>
    </source>
</evidence>
<dbReference type="CDD" id="cd12820">
    <property type="entry name" value="LbR_YadA-like"/>
    <property type="match status" value="2"/>
</dbReference>
<feature type="domain" description="Trimeric autotransporter adhesin YadA-like head" evidence="12">
    <location>
        <begin position="273"/>
        <end position="299"/>
    </location>
</feature>
<dbReference type="SUPFAM" id="SSF101967">
    <property type="entry name" value="Adhesin YadA, collagen-binding domain"/>
    <property type="match status" value="9"/>
</dbReference>
<dbReference type="Proteomes" id="UP000285123">
    <property type="component" value="Unassembled WGS sequence"/>
</dbReference>
<evidence type="ECO:0000313" key="15">
    <source>
        <dbReference type="Proteomes" id="UP000285123"/>
    </source>
</evidence>
<feature type="domain" description="Trimeric autotransporter adhesin YadA-like stalk" evidence="13">
    <location>
        <begin position="1211"/>
        <end position="1250"/>
    </location>
</feature>
<evidence type="ECO:0000256" key="5">
    <source>
        <dbReference type="ARBA" id="ARBA00022452"/>
    </source>
</evidence>
<comment type="caution">
    <text evidence="14">The sequence shown here is derived from an EMBL/GenBank/DDBJ whole genome shotgun (WGS) entry which is preliminary data.</text>
</comment>
<dbReference type="SUPFAM" id="SSF54523">
    <property type="entry name" value="Pili subunits"/>
    <property type="match status" value="1"/>
</dbReference>
<feature type="domain" description="Trimeric autotransporter adhesin YadA-like stalk" evidence="13">
    <location>
        <begin position="1766"/>
        <end position="1806"/>
    </location>
</feature>
<feature type="domain" description="Trimeric autotransporter adhesin YadA-like head" evidence="12">
    <location>
        <begin position="1478"/>
        <end position="1504"/>
    </location>
</feature>
<feature type="domain" description="Trimeric autotransporter adhesin YadA-like head" evidence="12">
    <location>
        <begin position="1690"/>
        <end position="1716"/>
    </location>
</feature>
<dbReference type="GO" id="GO:0015031">
    <property type="term" value="P:protein transport"/>
    <property type="evidence" value="ECO:0007669"/>
    <property type="project" value="UniProtKB-KW"/>
</dbReference>
<feature type="domain" description="Trimeric autotransporter adhesin YadA-like head" evidence="12">
    <location>
        <begin position="1260"/>
        <end position="1286"/>
    </location>
</feature>
<evidence type="ECO:0008006" key="16">
    <source>
        <dbReference type="Google" id="ProtNLM"/>
    </source>
</evidence>
<feature type="domain" description="Trimeric autotransporter adhesin YadA-like stalk" evidence="13">
    <location>
        <begin position="1544"/>
        <end position="1585"/>
    </location>
</feature>
<name>A0A423PP32_9GAMM</name>
<feature type="domain" description="Trimeric autotransporter adhesin YadA-like stalk" evidence="13">
    <location>
        <begin position="402"/>
        <end position="443"/>
    </location>
</feature>
<gene>
    <name evidence="14" type="ORF">SAHL_11500</name>
</gene>
<dbReference type="Gene3D" id="3.30.1300.30">
    <property type="entry name" value="GSPII I/J protein-like"/>
    <property type="match status" value="1"/>
</dbReference>
<dbReference type="Gene3D" id="2.60.40.4050">
    <property type="match status" value="1"/>
</dbReference>
<feature type="domain" description="Trimeric autotransporter adhesin YadA-like head" evidence="12">
    <location>
        <begin position="887"/>
        <end position="913"/>
    </location>
</feature>
<evidence type="ECO:0000256" key="8">
    <source>
        <dbReference type="ARBA" id="ARBA00022927"/>
    </source>
</evidence>
<feature type="domain" description="Trimeric autotransporter adhesin YadA-like head" evidence="12">
    <location>
        <begin position="329"/>
        <end position="353"/>
    </location>
</feature>
<feature type="domain" description="Trimeric autotransporter adhesin YadA-like stalk" evidence="13">
    <location>
        <begin position="526"/>
        <end position="567"/>
    </location>
</feature>
<keyword evidence="5" id="KW-1134">Transmembrane beta strand</keyword>
<feature type="domain" description="Trimeric autotransporter adhesin YadA-like stalk" evidence="13">
    <location>
        <begin position="1640"/>
        <end position="1671"/>
    </location>
</feature>
<feature type="non-terminal residue" evidence="14">
    <location>
        <position position="1"/>
    </location>
</feature>
<feature type="domain" description="Trimeric autotransporter adhesin YadA-like head" evidence="12">
    <location>
        <begin position="1293"/>
        <end position="1316"/>
    </location>
</feature>
<dbReference type="EMBL" id="AYKF01000093">
    <property type="protein sequence ID" value="ROO27359.1"/>
    <property type="molecule type" value="Genomic_DNA"/>
</dbReference>
<protein>
    <recommendedName>
        <fullName evidence="16">Adhesin</fullName>
    </recommendedName>
</protein>
<evidence type="ECO:0000313" key="14">
    <source>
        <dbReference type="EMBL" id="ROO27359.1"/>
    </source>
</evidence>
<organism evidence="14 15">
    <name type="scientific">Salinisphaera orenii YIM 95161</name>
    <dbReference type="NCBI Taxonomy" id="1051139"/>
    <lineage>
        <taxon>Bacteria</taxon>
        <taxon>Pseudomonadati</taxon>
        <taxon>Pseudomonadota</taxon>
        <taxon>Gammaproteobacteria</taxon>
        <taxon>Salinisphaerales</taxon>
        <taxon>Salinisphaeraceae</taxon>
        <taxon>Salinisphaera</taxon>
    </lineage>
</organism>
<evidence type="ECO:0000259" key="12">
    <source>
        <dbReference type="Pfam" id="PF05658"/>
    </source>
</evidence>
<feature type="domain" description="Trimeric autotransporter adhesin YadA-like head" evidence="12">
    <location>
        <begin position="245"/>
        <end position="269"/>
    </location>
</feature>
<dbReference type="RefSeq" id="WP_123591554.1">
    <property type="nucleotide sequence ID" value="NZ_AYKF01000093.1"/>
</dbReference>
<dbReference type="InterPro" id="IPR045584">
    <property type="entry name" value="Pilin-like"/>
</dbReference>
<feature type="domain" description="Trimeric autotransporter adhesin YadA-like head" evidence="12">
    <location>
        <begin position="220"/>
        <end position="243"/>
    </location>
</feature>
<feature type="domain" description="Trimeric autotransporter adhesin YadA-like C-terminal membrane anchor" evidence="11">
    <location>
        <begin position="1876"/>
        <end position="1936"/>
    </location>
</feature>
<feature type="domain" description="Trimeric autotransporter adhesin YadA-like head" evidence="12">
    <location>
        <begin position="446"/>
        <end position="472"/>
    </location>
</feature>
<feature type="domain" description="Trimeric autotransporter adhesin YadA-like stalk" evidence="13">
    <location>
        <begin position="1393"/>
        <end position="1433"/>
    </location>
</feature>
<dbReference type="OrthoDB" id="1631723at2"/>
<dbReference type="Pfam" id="PF03895">
    <property type="entry name" value="YadA_anchor"/>
    <property type="match status" value="1"/>
</dbReference>
<feature type="domain" description="Trimeric autotransporter adhesin YadA-like head" evidence="12">
    <location>
        <begin position="1318"/>
        <end position="1344"/>
    </location>
</feature>
<dbReference type="Gene3D" id="6.20.50.100">
    <property type="match status" value="3"/>
</dbReference>
<feature type="domain" description="Trimeric autotransporter adhesin YadA-like stalk" evidence="13">
    <location>
        <begin position="1820"/>
        <end position="1856"/>
    </location>
</feature>
<reference evidence="14 15" key="1">
    <citation type="submission" date="2013-10" db="EMBL/GenBank/DDBJ databases">
        <title>Salinisphaera halophila YIM 95161 Genome Sequencing.</title>
        <authorList>
            <person name="Lai Q."/>
            <person name="Li C."/>
            <person name="Shao Z."/>
        </authorList>
    </citation>
    <scope>NUCLEOTIDE SEQUENCE [LARGE SCALE GENOMIC DNA]</scope>
    <source>
        <strain evidence="14 15">YIM 95161</strain>
    </source>
</reference>
<dbReference type="Pfam" id="PF05662">
    <property type="entry name" value="YadA_stalk"/>
    <property type="match status" value="11"/>
</dbReference>
<keyword evidence="9" id="KW-0472">Membrane</keyword>
<proteinExistence type="inferred from homology"/>
<dbReference type="Gene3D" id="1.20.5.170">
    <property type="match status" value="3"/>
</dbReference>
<feature type="domain" description="Trimeric autotransporter adhesin YadA-like head" evidence="12">
    <location>
        <begin position="1121"/>
        <end position="1147"/>
    </location>
</feature>
<dbReference type="GO" id="GO:0009986">
    <property type="term" value="C:cell surface"/>
    <property type="evidence" value="ECO:0007669"/>
    <property type="project" value="UniProtKB-SubCell"/>
</dbReference>
<accession>A0A423PP32</accession>